<dbReference type="GO" id="GO:0005384">
    <property type="term" value="F:manganese ion transmembrane transporter activity"/>
    <property type="evidence" value="ECO:0007669"/>
    <property type="project" value="TreeGrafter"/>
</dbReference>
<dbReference type="PANTHER" id="PTHR11706:SF33">
    <property type="entry name" value="NATURAL RESISTANCE-ASSOCIATED MACROPHAGE PROTEIN 2"/>
    <property type="match status" value="1"/>
</dbReference>
<evidence type="ECO:0000256" key="3">
    <source>
        <dbReference type="ARBA" id="ARBA00022692"/>
    </source>
</evidence>
<evidence type="ECO:0000256" key="7">
    <source>
        <dbReference type="SAM" id="Phobius"/>
    </source>
</evidence>
<dbReference type="NCBIfam" id="TIGR01197">
    <property type="entry name" value="nramp"/>
    <property type="match status" value="1"/>
</dbReference>
<evidence type="ECO:0000256" key="5">
    <source>
        <dbReference type="ARBA" id="ARBA00023136"/>
    </source>
</evidence>
<dbReference type="InterPro" id="IPR001046">
    <property type="entry name" value="NRAMP_fam"/>
</dbReference>
<dbReference type="Pfam" id="PF01566">
    <property type="entry name" value="Nramp"/>
    <property type="match status" value="1"/>
</dbReference>
<dbReference type="Proteomes" id="UP000037460">
    <property type="component" value="Unassembled WGS sequence"/>
</dbReference>
<dbReference type="EMBL" id="JWZX01003030">
    <property type="protein sequence ID" value="KOO24995.1"/>
    <property type="molecule type" value="Genomic_DNA"/>
</dbReference>
<feature type="transmembrane region" description="Helical" evidence="7">
    <location>
        <begin position="239"/>
        <end position="258"/>
    </location>
</feature>
<feature type="region of interest" description="Disordered" evidence="6">
    <location>
        <begin position="1"/>
        <end position="46"/>
    </location>
</feature>
<evidence type="ECO:0000313" key="8">
    <source>
        <dbReference type="EMBL" id="KOO24995.1"/>
    </source>
</evidence>
<evidence type="ECO:0000313" key="9">
    <source>
        <dbReference type="Proteomes" id="UP000037460"/>
    </source>
</evidence>
<name>A0A0M0JEZ4_9EUKA</name>
<evidence type="ECO:0000256" key="2">
    <source>
        <dbReference type="ARBA" id="ARBA00022448"/>
    </source>
</evidence>
<dbReference type="NCBIfam" id="NF037982">
    <property type="entry name" value="Nramp_1"/>
    <property type="match status" value="1"/>
</dbReference>
<dbReference type="GO" id="GO:0034755">
    <property type="term" value="P:iron ion transmembrane transport"/>
    <property type="evidence" value="ECO:0007669"/>
    <property type="project" value="TreeGrafter"/>
</dbReference>
<feature type="transmembrane region" description="Helical" evidence="7">
    <location>
        <begin position="169"/>
        <end position="191"/>
    </location>
</feature>
<feature type="transmembrane region" description="Helical" evidence="7">
    <location>
        <begin position="198"/>
        <end position="219"/>
    </location>
</feature>
<dbReference type="GO" id="GO:0015086">
    <property type="term" value="F:cadmium ion transmembrane transporter activity"/>
    <property type="evidence" value="ECO:0007669"/>
    <property type="project" value="TreeGrafter"/>
</dbReference>
<keyword evidence="9" id="KW-1185">Reference proteome</keyword>
<feature type="transmembrane region" description="Helical" evidence="7">
    <location>
        <begin position="379"/>
        <end position="400"/>
    </location>
</feature>
<dbReference type="OrthoDB" id="409173at2759"/>
<feature type="transmembrane region" description="Helical" evidence="7">
    <location>
        <begin position="130"/>
        <end position="149"/>
    </location>
</feature>
<dbReference type="AlphaFoldDB" id="A0A0M0JEZ4"/>
<accession>A0A0M0JEZ4</accession>
<dbReference type="GO" id="GO:0005886">
    <property type="term" value="C:plasma membrane"/>
    <property type="evidence" value="ECO:0007669"/>
    <property type="project" value="TreeGrafter"/>
</dbReference>
<proteinExistence type="predicted"/>
<comment type="caution">
    <text evidence="8">The sequence shown here is derived from an EMBL/GenBank/DDBJ whole genome shotgun (WGS) entry which is preliminary data.</text>
</comment>
<feature type="transmembrane region" description="Helical" evidence="7">
    <location>
        <begin position="483"/>
        <end position="508"/>
    </location>
</feature>
<comment type="subcellular location">
    <subcellularLocation>
        <location evidence="1">Membrane</location>
        <topology evidence="1">Multi-pass membrane protein</topology>
    </subcellularLocation>
</comment>
<gene>
    <name evidence="8" type="ORF">Ctob_005148</name>
</gene>
<feature type="transmembrane region" description="Helical" evidence="7">
    <location>
        <begin position="514"/>
        <end position="537"/>
    </location>
</feature>
<keyword evidence="5 7" id="KW-0472">Membrane</keyword>
<dbReference type="PANTHER" id="PTHR11706">
    <property type="entry name" value="SOLUTE CARRIER PROTEIN FAMILY 11 MEMBER"/>
    <property type="match status" value="1"/>
</dbReference>
<evidence type="ECO:0000256" key="4">
    <source>
        <dbReference type="ARBA" id="ARBA00022989"/>
    </source>
</evidence>
<sequence length="596" mass="64443">MAPWCSSPKSKEIGVGSAEQVSLPASSDDEEGNEARQPRHTSESADGGPLHFRFSWRKLWRFAGPGWLMSLAYLDPGNLENNLQQGAYTRLTLVWVLWWATVTGFVLQEMSARLGLVTGRDLAQAVRDEYPRWLSLVVYVMMEIAVIGADVQEVVASGIAFNLLSHGSIPVWAGCLITAVDTITFLAVGYLGVRYLEGFVCVLMGIMSLCFFINLGHSGLEAWDGVIEGWVIPTMPTGAFTQVVGTIGAVIMPHNLYLHSGLVLSRKLERSSDYRVHEALWYSRVESAGALLFAFLVNLAVVVTFSARFFDPTCQEAAEGPLACLSRTAYEEVNGPLPAQPPVRAGLGTPCGGSHHICGVIGLENAGVALKDGLGDWSLYVWAIGLLAAGQASTMVCTYAGQILLSGCLDIELPPWKRVFATRLFALGPALIVALLTSNGSGAFDNINEYLNVLQSVQLPFAMLPTLHFAASTRRLGRFATSAPLQLVSTALSAIVLGTNLALIWSIVDKLEPTPVVLGSAVIGGMLYFGVCARLVWEDLTGTARRLRRRLGVCWRRVRRASREVDAELIEEESAIEGELLSRFLSPSLSPSLSAG</sequence>
<reference evidence="9" key="1">
    <citation type="journal article" date="2015" name="PLoS Genet.">
        <title>Genome Sequence and Transcriptome Analyses of Chrysochromulina tobin: Metabolic Tools for Enhanced Algal Fitness in the Prominent Order Prymnesiales (Haptophyceae).</title>
        <authorList>
            <person name="Hovde B.T."/>
            <person name="Deodato C.R."/>
            <person name="Hunsperger H.M."/>
            <person name="Ryken S.A."/>
            <person name="Yost W."/>
            <person name="Jha R.K."/>
            <person name="Patterson J."/>
            <person name="Monnat R.J. Jr."/>
            <person name="Barlow S.B."/>
            <person name="Starkenburg S.R."/>
            <person name="Cattolico R.A."/>
        </authorList>
    </citation>
    <scope>NUCLEOTIDE SEQUENCE</scope>
    <source>
        <strain evidence="9">CCMP291</strain>
    </source>
</reference>
<dbReference type="PRINTS" id="PR00447">
    <property type="entry name" value="NATRESASSCMP"/>
</dbReference>
<protein>
    <submittedName>
        <fullName evidence="8">Metal ion (Mn2-iron) transporter family</fullName>
    </submittedName>
</protein>
<feature type="transmembrane region" description="Helical" evidence="7">
    <location>
        <begin position="87"/>
        <end position="107"/>
    </location>
</feature>
<keyword evidence="2" id="KW-0813">Transport</keyword>
<evidence type="ECO:0000256" key="1">
    <source>
        <dbReference type="ARBA" id="ARBA00004141"/>
    </source>
</evidence>
<evidence type="ECO:0000256" key="6">
    <source>
        <dbReference type="SAM" id="MobiDB-lite"/>
    </source>
</evidence>
<keyword evidence="4 7" id="KW-1133">Transmembrane helix</keyword>
<feature type="compositionally biased region" description="Basic and acidic residues" evidence="6">
    <location>
        <begin position="33"/>
        <end position="43"/>
    </location>
</feature>
<keyword evidence="3 7" id="KW-0812">Transmembrane</keyword>
<feature type="transmembrane region" description="Helical" evidence="7">
    <location>
        <begin position="279"/>
        <end position="303"/>
    </location>
</feature>
<organism evidence="8 9">
    <name type="scientific">Chrysochromulina tobinii</name>
    <dbReference type="NCBI Taxonomy" id="1460289"/>
    <lineage>
        <taxon>Eukaryota</taxon>
        <taxon>Haptista</taxon>
        <taxon>Haptophyta</taxon>
        <taxon>Prymnesiophyceae</taxon>
        <taxon>Prymnesiales</taxon>
        <taxon>Chrysochromulinaceae</taxon>
        <taxon>Chrysochromulina</taxon>
    </lineage>
</organism>